<dbReference type="Gene3D" id="3.40.50.1820">
    <property type="entry name" value="alpha/beta hydrolase"/>
    <property type="match status" value="1"/>
</dbReference>
<evidence type="ECO:0000313" key="1">
    <source>
        <dbReference type="EMBL" id="KAF6804615.1"/>
    </source>
</evidence>
<keyword evidence="2" id="KW-1185">Reference proteome</keyword>
<dbReference type="AlphaFoldDB" id="A0A8H6J1V4"/>
<dbReference type="EMBL" id="WIGN01000204">
    <property type="protein sequence ID" value="KAF6804615.1"/>
    <property type="molecule type" value="Genomic_DNA"/>
</dbReference>
<dbReference type="InterPro" id="IPR029058">
    <property type="entry name" value="AB_hydrolase_fold"/>
</dbReference>
<protein>
    <submittedName>
        <fullName evidence="1">Thioesterase domain containing protein</fullName>
    </submittedName>
</protein>
<name>A0A8H6J1V4_9PEZI</name>
<dbReference type="Proteomes" id="UP000652219">
    <property type="component" value="Unassembled WGS sequence"/>
</dbReference>
<dbReference type="SUPFAM" id="SSF53474">
    <property type="entry name" value="alpha/beta-Hydrolases"/>
    <property type="match status" value="1"/>
</dbReference>
<proteinExistence type="predicted"/>
<evidence type="ECO:0000313" key="2">
    <source>
        <dbReference type="Proteomes" id="UP000652219"/>
    </source>
</evidence>
<organism evidence="1 2">
    <name type="scientific">Colletotrichum sojae</name>
    <dbReference type="NCBI Taxonomy" id="2175907"/>
    <lineage>
        <taxon>Eukaryota</taxon>
        <taxon>Fungi</taxon>
        <taxon>Dikarya</taxon>
        <taxon>Ascomycota</taxon>
        <taxon>Pezizomycotina</taxon>
        <taxon>Sordariomycetes</taxon>
        <taxon>Hypocreomycetidae</taxon>
        <taxon>Glomerellales</taxon>
        <taxon>Glomerellaceae</taxon>
        <taxon>Colletotrichum</taxon>
        <taxon>Colletotrichum orchidearum species complex</taxon>
    </lineage>
</organism>
<comment type="caution">
    <text evidence="1">The sequence shown here is derived from an EMBL/GenBank/DDBJ whole genome shotgun (WGS) entry which is preliminary data.</text>
</comment>
<sequence>MVVLQFPRECEVIQPVPPPSPSATPLFLLHDGGGTTFAYHCLSPLGRAVYGIANPRFQSGTAWDGGVPEMARAYLRMILHTVRSGEYPPLAPMTSDGAKRRKKILLGGWSLGGLLALEIARLVRTGRNDDGPAENDDGGDGVEIVGLVLVDSVYPVWPAGSEVKIGTWVETEEPQGKNLKLARKAMKIAGAMVKVWRMPRCGAATSIAQATSADNEGVEKSFYGSREDKETAEVVWERPPRAVLVRARDCVPMPGVDGINPVDVYRGDEKLGWDGYCPGYVGKSLVTPGSHFDMFAWGHIEEITAQIALACRILEGKA</sequence>
<gene>
    <name evidence="1" type="ORF">CSOJ01_10085</name>
</gene>
<reference evidence="1 2" key="1">
    <citation type="journal article" date="2020" name="Phytopathology">
        <title>Genome Sequence Resources of Colletotrichum truncatum, C. plurivorum, C. musicola, and C. sojae: Four Species Pathogenic to Soybean (Glycine max).</title>
        <authorList>
            <person name="Rogerio F."/>
            <person name="Boufleur T.R."/>
            <person name="Ciampi-Guillardi M."/>
            <person name="Sukno S.A."/>
            <person name="Thon M.R."/>
            <person name="Massola Junior N.S."/>
            <person name="Baroncelli R."/>
        </authorList>
    </citation>
    <scope>NUCLEOTIDE SEQUENCE [LARGE SCALE GENOMIC DNA]</scope>
    <source>
        <strain evidence="1 2">LFN0009</strain>
    </source>
</reference>
<accession>A0A8H6J1V4</accession>